<keyword evidence="8" id="KW-1185">Reference proteome</keyword>
<dbReference type="GO" id="GO:0030735">
    <property type="term" value="F:carnosine N-methyltransferase activity"/>
    <property type="evidence" value="ECO:0007669"/>
    <property type="project" value="UniProtKB-EC"/>
</dbReference>
<dbReference type="Pfam" id="PF07942">
    <property type="entry name" value="CARME"/>
    <property type="match status" value="1"/>
</dbReference>
<dbReference type="GO" id="GO:0005634">
    <property type="term" value="C:nucleus"/>
    <property type="evidence" value="ECO:0007669"/>
    <property type="project" value="TreeGrafter"/>
</dbReference>
<keyword evidence="4" id="KW-0808">Transferase</keyword>
<proteinExistence type="inferred from homology"/>
<evidence type="ECO:0000256" key="4">
    <source>
        <dbReference type="ARBA" id="ARBA00022679"/>
    </source>
</evidence>
<dbReference type="Proteomes" id="UP000235965">
    <property type="component" value="Unassembled WGS sequence"/>
</dbReference>
<dbReference type="GO" id="GO:0035498">
    <property type="term" value="P:carnosine metabolic process"/>
    <property type="evidence" value="ECO:0007669"/>
    <property type="project" value="TreeGrafter"/>
</dbReference>
<accession>A0A2J7PD88</accession>
<dbReference type="PANTHER" id="PTHR12303:SF6">
    <property type="entry name" value="CARNOSINE N-METHYLTRANSFERASE"/>
    <property type="match status" value="1"/>
</dbReference>
<dbReference type="InterPro" id="IPR012901">
    <property type="entry name" value="CARME"/>
</dbReference>
<dbReference type="EMBL" id="NEVH01026393">
    <property type="protein sequence ID" value="PNF14288.1"/>
    <property type="molecule type" value="Genomic_DNA"/>
</dbReference>
<organism evidence="7 8">
    <name type="scientific">Cryptotermes secundus</name>
    <dbReference type="NCBI Taxonomy" id="105785"/>
    <lineage>
        <taxon>Eukaryota</taxon>
        <taxon>Metazoa</taxon>
        <taxon>Ecdysozoa</taxon>
        <taxon>Arthropoda</taxon>
        <taxon>Hexapoda</taxon>
        <taxon>Insecta</taxon>
        <taxon>Pterygota</taxon>
        <taxon>Neoptera</taxon>
        <taxon>Polyneoptera</taxon>
        <taxon>Dictyoptera</taxon>
        <taxon>Blattodea</taxon>
        <taxon>Blattoidea</taxon>
        <taxon>Termitoidae</taxon>
        <taxon>Kalotermitidae</taxon>
        <taxon>Cryptotermitinae</taxon>
        <taxon>Cryptotermes</taxon>
    </lineage>
</organism>
<evidence type="ECO:0000313" key="8">
    <source>
        <dbReference type="Proteomes" id="UP000235965"/>
    </source>
</evidence>
<dbReference type="SMART" id="SM01296">
    <property type="entry name" value="N2227"/>
    <property type="match status" value="1"/>
</dbReference>
<protein>
    <recommendedName>
        <fullName evidence="2">carnosine N-methyltransferase</fullName>
        <ecNumber evidence="2">2.1.1.22</ecNumber>
    </recommendedName>
</protein>
<sequence>MNDSSTRNTRKMRNPHDDEEEKAHFQRIVAAFKYYRAHSLQRVAKTEKYLRSLPAHHQALLENYHQHLTEIRACIENNYQIIKLIIKDVAYMFENVNPTGPAESGKAVSLHPSVADLEKVQATLKQFVRDWSEEGAQERETCYQPIVEEIVSHFPADLCVPQDVRVLVPGAGLGRLAFEIARRGYTCQGNEFSLFMLFTSNFVLNKWVCWFAHRNV</sequence>
<evidence type="ECO:0000313" key="7">
    <source>
        <dbReference type="EMBL" id="PNF14288.1"/>
    </source>
</evidence>
<gene>
    <name evidence="7" type="ORF">B7P43_G07088</name>
</gene>
<comment type="caution">
    <text evidence="7">The sequence shown here is derived from an EMBL/GenBank/DDBJ whole genome shotgun (WGS) entry which is preliminary data.</text>
</comment>
<keyword evidence="3" id="KW-0489">Methyltransferase</keyword>
<dbReference type="GO" id="GO:0005829">
    <property type="term" value="C:cytosol"/>
    <property type="evidence" value="ECO:0007669"/>
    <property type="project" value="TreeGrafter"/>
</dbReference>
<dbReference type="OrthoDB" id="978at2759"/>
<name>A0A2J7PD88_9NEOP</name>
<dbReference type="GO" id="GO:0032259">
    <property type="term" value="P:methylation"/>
    <property type="evidence" value="ECO:0007669"/>
    <property type="project" value="UniProtKB-KW"/>
</dbReference>
<comment type="similarity">
    <text evidence="1">Belongs to the carnosine N-methyltransferase family.</text>
</comment>
<evidence type="ECO:0000256" key="1">
    <source>
        <dbReference type="ARBA" id="ARBA00010086"/>
    </source>
</evidence>
<keyword evidence="5" id="KW-0949">S-adenosyl-L-methionine</keyword>
<dbReference type="EC" id="2.1.1.22" evidence="2"/>
<evidence type="ECO:0000256" key="3">
    <source>
        <dbReference type="ARBA" id="ARBA00022603"/>
    </source>
</evidence>
<dbReference type="InterPro" id="IPR029063">
    <property type="entry name" value="SAM-dependent_MTases_sf"/>
</dbReference>
<dbReference type="SUPFAM" id="SSF53335">
    <property type="entry name" value="S-adenosyl-L-methionine-dependent methyltransferases"/>
    <property type="match status" value="1"/>
</dbReference>
<evidence type="ECO:0000256" key="5">
    <source>
        <dbReference type="ARBA" id="ARBA00022691"/>
    </source>
</evidence>
<dbReference type="PANTHER" id="PTHR12303">
    <property type="entry name" value="CARNOSINE N-METHYLTRANSFERASE"/>
    <property type="match status" value="1"/>
</dbReference>
<dbReference type="AlphaFoldDB" id="A0A2J7PD88"/>
<reference evidence="7 8" key="1">
    <citation type="submission" date="2017-12" db="EMBL/GenBank/DDBJ databases">
        <title>Hemimetabolous genomes reveal molecular basis of termite eusociality.</title>
        <authorList>
            <person name="Harrison M.C."/>
            <person name="Jongepier E."/>
            <person name="Robertson H.M."/>
            <person name="Arning N."/>
            <person name="Bitard-Feildel T."/>
            <person name="Chao H."/>
            <person name="Childers C.P."/>
            <person name="Dinh H."/>
            <person name="Doddapaneni H."/>
            <person name="Dugan S."/>
            <person name="Gowin J."/>
            <person name="Greiner C."/>
            <person name="Han Y."/>
            <person name="Hu H."/>
            <person name="Hughes D.S.T."/>
            <person name="Huylmans A.-K."/>
            <person name="Kemena C."/>
            <person name="Kremer L.P.M."/>
            <person name="Lee S.L."/>
            <person name="Lopez-Ezquerra A."/>
            <person name="Mallet L."/>
            <person name="Monroy-Kuhn J.M."/>
            <person name="Moser A."/>
            <person name="Murali S.C."/>
            <person name="Muzny D.M."/>
            <person name="Otani S."/>
            <person name="Piulachs M.-D."/>
            <person name="Poelchau M."/>
            <person name="Qu J."/>
            <person name="Schaub F."/>
            <person name="Wada-Katsumata A."/>
            <person name="Worley K.C."/>
            <person name="Xie Q."/>
            <person name="Ylla G."/>
            <person name="Poulsen M."/>
            <person name="Gibbs R.A."/>
            <person name="Schal C."/>
            <person name="Richards S."/>
            <person name="Belles X."/>
            <person name="Korb J."/>
            <person name="Bornberg-Bauer E."/>
        </authorList>
    </citation>
    <scope>NUCLEOTIDE SEQUENCE [LARGE SCALE GENOMIC DNA]</scope>
    <source>
        <tissue evidence="7">Whole body</tissue>
    </source>
</reference>
<evidence type="ECO:0000256" key="2">
    <source>
        <dbReference type="ARBA" id="ARBA00012003"/>
    </source>
</evidence>
<feature type="region of interest" description="Disordered" evidence="6">
    <location>
        <begin position="1"/>
        <end position="21"/>
    </location>
</feature>
<evidence type="ECO:0000256" key="6">
    <source>
        <dbReference type="SAM" id="MobiDB-lite"/>
    </source>
</evidence>